<dbReference type="KEGG" id="nah:F5544_03375"/>
<sequence length="217" mass="23962">MRNIFDPSVLKWPWLRDSLHVYVLPDPQFATSVQPTIDAIGVFPDCAPVTSRWLHATVTRIPWWRNEVTPSSLDRYSDALAAIASATPPFEIPMSGPVIHTSSVLMAATPDHPNPLPDSSTLFPAWQALVDHTREAATHIFGPTRQLPPPPAFPHVSLAYAVTDCDSTPLERALEYRSVSTTLTVHTLHFLAVHQDPQAGTFTWDPISSHHLTNPAT</sequence>
<dbReference type="Proteomes" id="UP000503540">
    <property type="component" value="Chromosome"/>
</dbReference>
<gene>
    <name evidence="1" type="ORF">F5544_03375</name>
</gene>
<evidence type="ECO:0000313" key="2">
    <source>
        <dbReference type="Proteomes" id="UP000503540"/>
    </source>
</evidence>
<dbReference type="SUPFAM" id="SSF55144">
    <property type="entry name" value="LigT-like"/>
    <property type="match status" value="1"/>
</dbReference>
<evidence type="ECO:0000313" key="1">
    <source>
        <dbReference type="EMBL" id="QIS08590.1"/>
    </source>
</evidence>
<dbReference type="RefSeq" id="WP_167471815.1">
    <property type="nucleotide sequence ID" value="NZ_CP046172.1"/>
</dbReference>
<dbReference type="Gene3D" id="3.90.1140.10">
    <property type="entry name" value="Cyclic phosphodiesterase"/>
    <property type="match status" value="1"/>
</dbReference>
<keyword evidence="2" id="KW-1185">Reference proteome</keyword>
<reference evidence="1 2" key="1">
    <citation type="journal article" date="2019" name="ACS Chem. Biol.">
        <title>Identification and Mobilization of a Cryptic Antibiotic Biosynthesis Gene Locus from a Human-Pathogenic Nocardia Isolate.</title>
        <authorList>
            <person name="Herisse M."/>
            <person name="Ishida K."/>
            <person name="Porter J.L."/>
            <person name="Howden B."/>
            <person name="Hertweck C."/>
            <person name="Stinear T.P."/>
            <person name="Pidot S.J."/>
        </authorList>
    </citation>
    <scope>NUCLEOTIDE SEQUENCE [LARGE SCALE GENOMIC DNA]</scope>
    <source>
        <strain evidence="1 2">AUSMDU00012717</strain>
    </source>
</reference>
<dbReference type="AlphaFoldDB" id="A0A6G9Y660"/>
<protein>
    <recommendedName>
        <fullName evidence="3">2'-5' RNA ligase family protein</fullName>
    </recommendedName>
</protein>
<dbReference type="EMBL" id="CP046172">
    <property type="protein sequence ID" value="QIS08590.1"/>
    <property type="molecule type" value="Genomic_DNA"/>
</dbReference>
<organism evidence="1 2">
    <name type="scientific">Nocardia arthritidis</name>
    <dbReference type="NCBI Taxonomy" id="228602"/>
    <lineage>
        <taxon>Bacteria</taxon>
        <taxon>Bacillati</taxon>
        <taxon>Actinomycetota</taxon>
        <taxon>Actinomycetes</taxon>
        <taxon>Mycobacteriales</taxon>
        <taxon>Nocardiaceae</taxon>
        <taxon>Nocardia</taxon>
    </lineage>
</organism>
<dbReference type="InterPro" id="IPR009097">
    <property type="entry name" value="Cyclic_Pdiesterase"/>
</dbReference>
<name>A0A6G9Y660_9NOCA</name>
<accession>A0A6G9Y660</accession>
<evidence type="ECO:0008006" key="3">
    <source>
        <dbReference type="Google" id="ProtNLM"/>
    </source>
</evidence>
<proteinExistence type="predicted"/>